<dbReference type="GO" id="GO:0004175">
    <property type="term" value="F:endopeptidase activity"/>
    <property type="evidence" value="ECO:0007669"/>
    <property type="project" value="UniProtKB-ARBA"/>
</dbReference>
<keyword evidence="1" id="KW-0472">Membrane</keyword>
<dbReference type="AlphaFoldDB" id="A0A1Y6FAE9"/>
<feature type="transmembrane region" description="Helical" evidence="1">
    <location>
        <begin position="39"/>
        <end position="58"/>
    </location>
</feature>
<feature type="transmembrane region" description="Helical" evidence="1">
    <location>
        <begin position="99"/>
        <end position="117"/>
    </location>
</feature>
<organism evidence="3 4">
    <name type="scientific">Altererythrobacter xiamenensis</name>
    <dbReference type="NCBI Taxonomy" id="1316679"/>
    <lineage>
        <taxon>Bacteria</taxon>
        <taxon>Pseudomonadati</taxon>
        <taxon>Pseudomonadota</taxon>
        <taxon>Alphaproteobacteria</taxon>
        <taxon>Sphingomonadales</taxon>
        <taxon>Erythrobacteraceae</taxon>
        <taxon>Altererythrobacter</taxon>
    </lineage>
</organism>
<keyword evidence="3" id="KW-0645">Protease</keyword>
<evidence type="ECO:0000313" key="3">
    <source>
        <dbReference type="EMBL" id="SMQ69373.1"/>
    </source>
</evidence>
<keyword evidence="4" id="KW-1185">Reference proteome</keyword>
<keyword evidence="1" id="KW-1133">Transmembrane helix</keyword>
<keyword evidence="3" id="KW-0378">Hydrolase</keyword>
<accession>A0A1Y6FAE9</accession>
<dbReference type="GO" id="GO:0006508">
    <property type="term" value="P:proteolysis"/>
    <property type="evidence" value="ECO:0007669"/>
    <property type="project" value="UniProtKB-KW"/>
</dbReference>
<evidence type="ECO:0000313" key="4">
    <source>
        <dbReference type="Proteomes" id="UP000194420"/>
    </source>
</evidence>
<dbReference type="GO" id="GO:0080120">
    <property type="term" value="P:CAAX-box protein maturation"/>
    <property type="evidence" value="ECO:0007669"/>
    <property type="project" value="UniProtKB-ARBA"/>
</dbReference>
<name>A0A1Y6FAE9_9SPHN</name>
<proteinExistence type="predicted"/>
<protein>
    <submittedName>
        <fullName evidence="3">CAAX protease self-immunity</fullName>
    </submittedName>
</protein>
<dbReference type="InterPro" id="IPR003675">
    <property type="entry name" value="Rce1/LyrA-like_dom"/>
</dbReference>
<dbReference type="Proteomes" id="UP000194420">
    <property type="component" value="Unassembled WGS sequence"/>
</dbReference>
<reference evidence="4" key="1">
    <citation type="submission" date="2017-04" db="EMBL/GenBank/DDBJ databases">
        <authorList>
            <person name="Varghese N."/>
            <person name="Submissions S."/>
        </authorList>
    </citation>
    <scope>NUCLEOTIDE SEQUENCE [LARGE SCALE GENOMIC DNA]</scope>
</reference>
<feature type="transmembrane region" description="Helical" evidence="1">
    <location>
        <begin position="129"/>
        <end position="147"/>
    </location>
</feature>
<gene>
    <name evidence="3" type="ORF">SAMN06297468_1571</name>
</gene>
<feature type="transmembrane region" description="Helical" evidence="1">
    <location>
        <begin position="7"/>
        <end position="27"/>
    </location>
</feature>
<dbReference type="Pfam" id="PF02517">
    <property type="entry name" value="Rce1-like"/>
    <property type="match status" value="1"/>
</dbReference>
<sequence length="206" mass="21809">MARMLSLDLMVMIVLIGLIGAATAFGLELPDNALNSLELTAGTIALLVLVAPLMEEIAFRSWLSGKPGHVLAIVILFGGVLVSAMLAETRTGDAADMAVALIVLGAGLLALVALFLLRKRAPMARFARLFPVFFWLSTVSFALIHLANYTEGALAILLPLVIPQFVLGSILGYVRVHYGLWSAIALHMLHNGLIVAVVVTAAENAA</sequence>
<feature type="transmembrane region" description="Helical" evidence="1">
    <location>
        <begin position="153"/>
        <end position="173"/>
    </location>
</feature>
<evidence type="ECO:0000259" key="2">
    <source>
        <dbReference type="Pfam" id="PF02517"/>
    </source>
</evidence>
<feature type="transmembrane region" description="Helical" evidence="1">
    <location>
        <begin position="180"/>
        <end position="202"/>
    </location>
</feature>
<feature type="domain" description="CAAX prenyl protease 2/Lysostaphin resistance protein A-like" evidence="2">
    <location>
        <begin position="42"/>
        <end position="192"/>
    </location>
</feature>
<keyword evidence="1" id="KW-0812">Transmembrane</keyword>
<feature type="transmembrane region" description="Helical" evidence="1">
    <location>
        <begin position="70"/>
        <end position="87"/>
    </location>
</feature>
<dbReference type="EMBL" id="FXWG01000002">
    <property type="protein sequence ID" value="SMQ69373.1"/>
    <property type="molecule type" value="Genomic_DNA"/>
</dbReference>
<evidence type="ECO:0000256" key="1">
    <source>
        <dbReference type="SAM" id="Phobius"/>
    </source>
</evidence>